<feature type="compositionally biased region" description="Gly residues" evidence="1">
    <location>
        <begin position="15"/>
        <end position="24"/>
    </location>
</feature>
<dbReference type="Pfam" id="PF05239">
    <property type="entry name" value="PRC"/>
    <property type="match status" value="1"/>
</dbReference>
<evidence type="ECO:0000256" key="1">
    <source>
        <dbReference type="SAM" id="MobiDB-lite"/>
    </source>
</evidence>
<protein>
    <submittedName>
        <fullName evidence="3">PRC-barrel domain-containing protein</fullName>
    </submittedName>
</protein>
<dbReference type="RefSeq" id="WP_069263065.1">
    <property type="nucleotide sequence ID" value="NZ_JAYMRV010000013.1"/>
</dbReference>
<evidence type="ECO:0000313" key="3">
    <source>
        <dbReference type="EMBL" id="MEM5425934.1"/>
    </source>
</evidence>
<dbReference type="EMBL" id="JAYMRV010000013">
    <property type="protein sequence ID" value="MEM5425934.1"/>
    <property type="molecule type" value="Genomic_DNA"/>
</dbReference>
<dbReference type="SUPFAM" id="SSF50346">
    <property type="entry name" value="PRC-barrel domain"/>
    <property type="match status" value="1"/>
</dbReference>
<keyword evidence="4" id="KW-1185">Reference proteome</keyword>
<proteinExistence type="predicted"/>
<dbReference type="InterPro" id="IPR027275">
    <property type="entry name" value="PRC-brl_dom"/>
</dbReference>
<dbReference type="PANTHER" id="PTHR36505">
    <property type="entry name" value="BLR1072 PROTEIN"/>
    <property type="match status" value="1"/>
</dbReference>
<dbReference type="Proteomes" id="UP001489897">
    <property type="component" value="Unassembled WGS sequence"/>
</dbReference>
<evidence type="ECO:0000259" key="2">
    <source>
        <dbReference type="Pfam" id="PF05239"/>
    </source>
</evidence>
<dbReference type="PANTHER" id="PTHR36505:SF1">
    <property type="entry name" value="BLR1072 PROTEIN"/>
    <property type="match status" value="1"/>
</dbReference>
<feature type="domain" description="PRC-barrel" evidence="2">
    <location>
        <begin position="27"/>
        <end position="102"/>
    </location>
</feature>
<accession>A0ABU9S1W3</accession>
<dbReference type="InterPro" id="IPR011033">
    <property type="entry name" value="PRC_barrel-like_sf"/>
</dbReference>
<organism evidence="3 4">
    <name type="scientific">Paraburkholderia ferrariae</name>
    <dbReference type="NCBI Taxonomy" id="386056"/>
    <lineage>
        <taxon>Bacteria</taxon>
        <taxon>Pseudomonadati</taxon>
        <taxon>Pseudomonadota</taxon>
        <taxon>Betaproteobacteria</taxon>
        <taxon>Burkholderiales</taxon>
        <taxon>Burkholderiaceae</taxon>
        <taxon>Paraburkholderia</taxon>
    </lineage>
</organism>
<dbReference type="Gene3D" id="2.30.30.240">
    <property type="entry name" value="PRC-barrel domain"/>
    <property type="match status" value="1"/>
</dbReference>
<reference evidence="3 4" key="1">
    <citation type="submission" date="2024-01" db="EMBL/GenBank/DDBJ databases">
        <title>The diversity of rhizobia nodulating Mimosa spp. in eleven states of Brazil covering several biomes is determined by host plant, location, and edaphic factors.</title>
        <authorList>
            <person name="Rouws L."/>
            <person name="Barauna A."/>
            <person name="Beukes C."/>
            <person name="De Faria S.M."/>
            <person name="Gross E."/>
            <person name="Dos Reis Junior F.B."/>
            <person name="Simon M."/>
            <person name="Maluk M."/>
            <person name="Odee D.W."/>
            <person name="Kenicer G."/>
            <person name="Young J.P.W."/>
            <person name="Reis V.M."/>
            <person name="Zilli J."/>
            <person name="James E.K."/>
        </authorList>
    </citation>
    <scope>NUCLEOTIDE SEQUENCE [LARGE SCALE GENOMIC DNA]</scope>
    <source>
        <strain evidence="3 4">JPY167</strain>
    </source>
</reference>
<gene>
    <name evidence="3" type="ORF">VSR73_33395</name>
</gene>
<feature type="region of interest" description="Disordered" evidence="1">
    <location>
        <begin position="1"/>
        <end position="24"/>
    </location>
</feature>
<sequence length="155" mass="16486">MTTSDPLSPNAGAKITGGGIGDGPGPEVMAAATLDGNKVYSSDGEHVGKISDIMLDVRSARVAYAVLSEGGFLGMGTTLHAIPWSALTLDTAEKCFRVDQTAQRIKDDPGFDKDHWPSMADVSWGTQLHDYYNRRPYWSASGSPVARSGSEDPLL</sequence>
<evidence type="ECO:0000313" key="4">
    <source>
        <dbReference type="Proteomes" id="UP001489897"/>
    </source>
</evidence>
<comment type="caution">
    <text evidence="3">The sequence shown here is derived from an EMBL/GenBank/DDBJ whole genome shotgun (WGS) entry which is preliminary data.</text>
</comment>
<name>A0ABU9S1W3_9BURK</name>